<evidence type="ECO:0000256" key="1">
    <source>
        <dbReference type="SAM" id="MobiDB-lite"/>
    </source>
</evidence>
<evidence type="ECO:0000313" key="3">
    <source>
        <dbReference type="Proteomes" id="UP001336250"/>
    </source>
</evidence>
<evidence type="ECO:0000313" key="2">
    <source>
        <dbReference type="EMBL" id="MEF7617100.1"/>
    </source>
</evidence>
<dbReference type="AlphaFoldDB" id="A0AAW9QIL1"/>
<feature type="compositionally biased region" description="Gly residues" evidence="1">
    <location>
        <begin position="19"/>
        <end position="50"/>
    </location>
</feature>
<organism evidence="2 3">
    <name type="scientific">Aquincola agrisoli</name>
    <dbReference type="NCBI Taxonomy" id="3119538"/>
    <lineage>
        <taxon>Bacteria</taxon>
        <taxon>Pseudomonadati</taxon>
        <taxon>Pseudomonadota</taxon>
        <taxon>Betaproteobacteria</taxon>
        <taxon>Burkholderiales</taxon>
        <taxon>Sphaerotilaceae</taxon>
        <taxon>Aquincola</taxon>
    </lineage>
</organism>
<accession>A0AAW9QIL1</accession>
<comment type="caution">
    <text evidence="2">The sequence shown here is derived from an EMBL/GenBank/DDBJ whole genome shotgun (WGS) entry which is preliminary data.</text>
</comment>
<name>A0AAW9QIL1_9BURK</name>
<dbReference type="PANTHER" id="PTHR43737">
    <property type="entry name" value="BLL7424 PROTEIN"/>
    <property type="match status" value="1"/>
</dbReference>
<dbReference type="PANTHER" id="PTHR43737:SF1">
    <property type="entry name" value="DUF1501 DOMAIN-CONTAINING PROTEIN"/>
    <property type="match status" value="1"/>
</dbReference>
<sequence length="617" mass="64911">MHWLGVGLLAAAMAGCGGGGGGGEDAAAPAGGGTLIPPVAGGGTDVGTGGLPEAEPGAGSGVVTTPPPVVEPVASPVPTRAEAARFLTQATFGATPAEIDRVVAMGYEAWLDDQFNRQAVSHRASWDAAHAALQAVDATKVAHQRDVLDSFYRQAVTGDAQLRMRVAFALSQIFVVSMVSDGVGDKPQSAAGYLDMLTANAFGRYRQLLEGVALHPAMGIYLSHLRNQKEDVARGRVPDENFAREVMQLFSLGLYQLHPDGSRRTDGSGAPLLAYTREDIEGLAKVFTGWSWAGADTSSNRFWAASGATDPDRYWKPMQGYPQFHSQSEKRFLGTVVAAQGTAQPAASLKAALDTLAAHPNVGPFIGRQMIQRLVTSHPSPAYVARVAQAFSQGGGDLKALVRAVLLDPEARGAEASRDPAFGKLREPVLRLTAVLRAFGARSDTGLWLVGSTDDPASSLGQTPLRASSVFNFYRPGYVAPGAQSGAAGLTVPELQITHESSVAGYANYMRTGVQSGFGMNGIDWKAARRDVQLDFSAEDALADRPEQLIDQVTTRLLGTPASGALRGELLTAVQSVSLPAARADGSNATQVANARRNRTLIAVFLVLVSPEFLVQK</sequence>
<keyword evidence="3" id="KW-1185">Reference proteome</keyword>
<gene>
    <name evidence="2" type="ORF">V4F39_24515</name>
</gene>
<reference evidence="2 3" key="1">
    <citation type="submission" date="2024-02" db="EMBL/GenBank/DDBJ databases">
        <title>Genome sequence of Aquincola sp. MAHUQ-54.</title>
        <authorList>
            <person name="Huq M.A."/>
        </authorList>
    </citation>
    <scope>NUCLEOTIDE SEQUENCE [LARGE SCALE GENOMIC DNA]</scope>
    <source>
        <strain evidence="2 3">MAHUQ-54</strain>
    </source>
</reference>
<feature type="region of interest" description="Disordered" evidence="1">
    <location>
        <begin position="19"/>
        <end position="67"/>
    </location>
</feature>
<dbReference type="EMBL" id="JAZIBG010000054">
    <property type="protein sequence ID" value="MEF7617100.1"/>
    <property type="molecule type" value="Genomic_DNA"/>
</dbReference>
<dbReference type="Proteomes" id="UP001336250">
    <property type="component" value="Unassembled WGS sequence"/>
</dbReference>
<dbReference type="Pfam" id="PF08811">
    <property type="entry name" value="DUF1800"/>
    <property type="match status" value="1"/>
</dbReference>
<dbReference type="RefSeq" id="WP_332292775.1">
    <property type="nucleotide sequence ID" value="NZ_JAZIBG010000054.1"/>
</dbReference>
<protein>
    <submittedName>
        <fullName evidence="2">DUF1800 domain-containing protein</fullName>
    </submittedName>
</protein>
<proteinExistence type="predicted"/>
<dbReference type="InterPro" id="IPR014917">
    <property type="entry name" value="DUF1800"/>
</dbReference>